<comment type="caution">
    <text evidence="4">The sequence shown here is derived from an EMBL/GenBank/DDBJ whole genome shotgun (WGS) entry which is preliminary data.</text>
</comment>
<dbReference type="Gene3D" id="2.60.40.2430">
    <property type="entry name" value="Agglutinin-like protein, N-terminal domain, N2 subdomain"/>
    <property type="match status" value="1"/>
</dbReference>
<dbReference type="InterPro" id="IPR043063">
    <property type="entry name" value="Agglutinin-like_N_N2"/>
</dbReference>
<dbReference type="PANTHER" id="PTHR33793:SF2">
    <property type="entry name" value="AGGLUTININ-LIKE PROTEIN 6"/>
    <property type="match status" value="1"/>
</dbReference>
<keyword evidence="1" id="KW-0677">Repeat</keyword>
<evidence type="ECO:0000259" key="3">
    <source>
        <dbReference type="SMART" id="SM01056"/>
    </source>
</evidence>
<dbReference type="EMBL" id="PUHR01000349">
    <property type="protein sequence ID" value="KAG0654352.1"/>
    <property type="molecule type" value="Genomic_DNA"/>
</dbReference>
<keyword evidence="2" id="KW-0732">Signal</keyword>
<dbReference type="SMART" id="SM01056">
    <property type="entry name" value="Candida_ALS_N"/>
    <property type="match status" value="1"/>
</dbReference>
<feature type="domain" description="Agglutinin-like protein N-terminal" evidence="3">
    <location>
        <begin position="55"/>
        <end position="306"/>
    </location>
</feature>
<proteinExistence type="predicted"/>
<evidence type="ECO:0000313" key="4">
    <source>
        <dbReference type="EMBL" id="KAG0654352.1"/>
    </source>
</evidence>
<reference evidence="4 5" key="1">
    <citation type="submission" date="2020-11" db="EMBL/GenBank/DDBJ databases">
        <title>Kefir isolates.</title>
        <authorList>
            <person name="Marcisauskas S."/>
            <person name="Kim Y."/>
            <person name="Blasche S."/>
        </authorList>
    </citation>
    <scope>NUCLEOTIDE SEQUENCE [LARGE SCALE GENOMIC DNA]</scope>
    <source>
        <strain evidence="4 5">OG2</strain>
    </source>
</reference>
<evidence type="ECO:0000256" key="2">
    <source>
        <dbReference type="SAM" id="SignalP"/>
    </source>
</evidence>
<keyword evidence="5" id="KW-1185">Reference proteome</keyword>
<dbReference type="PANTHER" id="PTHR33793">
    <property type="entry name" value="ALPHA-AGGLUTININ"/>
    <property type="match status" value="1"/>
</dbReference>
<dbReference type="AlphaFoldDB" id="A0A9P6VUC8"/>
<feature type="non-terminal residue" evidence="4">
    <location>
        <position position="356"/>
    </location>
</feature>
<evidence type="ECO:0000313" key="5">
    <source>
        <dbReference type="Proteomes" id="UP000750334"/>
    </source>
</evidence>
<gene>
    <name evidence="4" type="ORF">C6P45_003417</name>
</gene>
<feature type="signal peptide" evidence="2">
    <location>
        <begin position="1"/>
        <end position="25"/>
    </location>
</feature>
<dbReference type="InterPro" id="IPR011252">
    <property type="entry name" value="Fibrogen-bd_dom1"/>
</dbReference>
<dbReference type="OrthoDB" id="3981162at2759"/>
<accession>A0A9P6VUC8</accession>
<organism evidence="4 5">
    <name type="scientific">Maudiozyma exigua</name>
    <name type="common">Yeast</name>
    <name type="synonym">Kazachstania exigua</name>
    <dbReference type="NCBI Taxonomy" id="34358"/>
    <lineage>
        <taxon>Eukaryota</taxon>
        <taxon>Fungi</taxon>
        <taxon>Dikarya</taxon>
        <taxon>Ascomycota</taxon>
        <taxon>Saccharomycotina</taxon>
        <taxon>Saccharomycetes</taxon>
        <taxon>Saccharomycetales</taxon>
        <taxon>Saccharomycetaceae</taxon>
        <taxon>Maudiozyma</taxon>
    </lineage>
</organism>
<dbReference type="GO" id="GO:0007155">
    <property type="term" value="P:cell adhesion"/>
    <property type="evidence" value="ECO:0007669"/>
    <property type="project" value="InterPro"/>
</dbReference>
<dbReference type="Gene3D" id="2.60.40.1280">
    <property type="match status" value="1"/>
</dbReference>
<feature type="chain" id="PRO_5040135222" description="Agglutinin-like protein N-terminal domain-containing protein" evidence="2">
    <location>
        <begin position="26"/>
        <end position="356"/>
    </location>
</feature>
<dbReference type="Proteomes" id="UP000750334">
    <property type="component" value="Unassembled WGS sequence"/>
</dbReference>
<dbReference type="InterPro" id="IPR024672">
    <property type="entry name" value="Agglutinin-like_N"/>
</dbReference>
<sequence length="356" mass="39029">MPNHNMFSCCRFITTLLVFLFVSKAAEISNVNLYDLSITPTSSKLPHLGWSAAFTFFLPDTSGINVGDTFTLDLEHVYRIKFGGTTETSNMTVALDDGTNALQCYATQQAAYFYETTSVQCKVITDLSKYSYVSGQISFDFNFNSGGSVYQYELANAAYFESGAMTIPFGSDMSADVEFESTPKPTNMYYIGRTTSYETIEVYYLDMICPDGNLLGGMQQMQFDTADGKNPITCSSVQVYLSKEYNDWWLPTSYESNYPDVVCYDNTIDVTVKNASAGDMLFVNALQDIYAGSNILSHTISGTYSCINTLSNITYTSTIDTTAVITATAGAASMAIYAQTSSVVITSTTTTTTGWT</sequence>
<protein>
    <recommendedName>
        <fullName evidence="3">Agglutinin-like protein N-terminal domain-containing protein</fullName>
    </recommendedName>
</protein>
<name>A0A9P6VUC8_MAUEX</name>
<dbReference type="InterPro" id="IPR033504">
    <property type="entry name" value="ALS"/>
</dbReference>
<dbReference type="Pfam" id="PF11766">
    <property type="entry name" value="Candida_ALS_N"/>
    <property type="match status" value="1"/>
</dbReference>
<evidence type="ECO:0000256" key="1">
    <source>
        <dbReference type="ARBA" id="ARBA00022737"/>
    </source>
</evidence>